<accession>A0A2Z4NCK3</accession>
<dbReference type="EMBL" id="CP030140">
    <property type="protein sequence ID" value="AWX69291.1"/>
    <property type="molecule type" value="Genomic_DNA"/>
</dbReference>
<feature type="transmembrane region" description="Helical" evidence="1">
    <location>
        <begin position="215"/>
        <end position="239"/>
    </location>
</feature>
<dbReference type="Proteomes" id="UP000250218">
    <property type="component" value="Chromosome"/>
</dbReference>
<dbReference type="AlphaFoldDB" id="A0A2Z4NCK3"/>
<proteinExistence type="predicted"/>
<feature type="transmembrane region" description="Helical" evidence="1">
    <location>
        <begin position="181"/>
        <end position="203"/>
    </location>
</feature>
<dbReference type="KEGG" id="mane:DP065_00775"/>
<dbReference type="PROSITE" id="PS51257">
    <property type="entry name" value="PROKAR_LIPOPROTEIN"/>
    <property type="match status" value="1"/>
</dbReference>
<keyword evidence="1" id="KW-0812">Transmembrane</keyword>
<reference evidence="3" key="1">
    <citation type="submission" date="2018-06" db="EMBL/GenBank/DDBJ databases">
        <title>Complete genome sequences of Mycoplasma anatis, M. anseris and M. cloacale type strains.</title>
        <authorList>
            <person name="Grozner D."/>
            <person name="Forro B."/>
            <person name="Sulyok K.M."/>
            <person name="Marton S."/>
            <person name="Kreizinger Z."/>
            <person name="Banyai K."/>
            <person name="Gyuranecz M."/>
        </authorList>
    </citation>
    <scope>NUCLEOTIDE SEQUENCE [LARGE SCALE GENOMIC DNA]</scope>
    <source>
        <strain evidence="3">ATCC 49234</strain>
    </source>
</reference>
<feature type="transmembrane region" description="Helical" evidence="1">
    <location>
        <begin position="20"/>
        <end position="43"/>
    </location>
</feature>
<feature type="transmembrane region" description="Helical" evidence="1">
    <location>
        <begin position="63"/>
        <end position="84"/>
    </location>
</feature>
<evidence type="ECO:0000313" key="2">
    <source>
        <dbReference type="EMBL" id="AWX69291.1"/>
    </source>
</evidence>
<protein>
    <submittedName>
        <fullName evidence="2">Uncharacterized protein</fullName>
    </submittedName>
</protein>
<dbReference type="RefSeq" id="WP_033178816.1">
    <property type="nucleotide sequence ID" value="NZ_CP030140.1"/>
</dbReference>
<name>A0A2Z4NCK3_9BACT</name>
<gene>
    <name evidence="2" type="ORF">DP065_00775</name>
</gene>
<evidence type="ECO:0000313" key="3">
    <source>
        <dbReference type="Proteomes" id="UP000250218"/>
    </source>
</evidence>
<sequence>MKKRKQELNILKKAEIKSLWFWILSMCIAAGCLLLLAYVGIILKNNYANTPSLERINDVVLTTFIGIVIGLGLVIFSFIFLNVFKKLHIKDFFEYYCYLNSLKNKSKLILIKDKRIIEFYSVKKQYLTRTQFIDVLAEIFNYSKTSLEYKNLINEVVEDFAKHMFLDPNFKMQKRSGLIKAVVFEFVIPLLVNIIIIVFLIVYNWKLQQGSLKALSRFLIICINIIFTLSISLFVYELYLIKHVKNVKSFNDYYFLSFNNYSFKYLNSSWVQSY</sequence>
<keyword evidence="1" id="KW-0472">Membrane</keyword>
<keyword evidence="3" id="KW-1185">Reference proteome</keyword>
<organism evidence="2 3">
    <name type="scientific">[Mycoplasma] anseris</name>
    <dbReference type="NCBI Taxonomy" id="92400"/>
    <lineage>
        <taxon>Bacteria</taxon>
        <taxon>Bacillati</taxon>
        <taxon>Mycoplasmatota</taxon>
        <taxon>Mycoplasmoidales</taxon>
        <taxon>Metamycoplasmataceae</taxon>
        <taxon>Metamycoplasma</taxon>
    </lineage>
</organism>
<evidence type="ECO:0000256" key="1">
    <source>
        <dbReference type="SAM" id="Phobius"/>
    </source>
</evidence>
<keyword evidence="1" id="KW-1133">Transmembrane helix</keyword>